<protein>
    <submittedName>
        <fullName evidence="1">Uncharacterized protein</fullName>
    </submittedName>
</protein>
<keyword evidence="2" id="KW-1185">Reference proteome</keyword>
<sequence length="101" mass="11281">MRTISQRTLKVLEMLPAGGFDVGCRDVVIPGDAHDLARIEEGIQFLTQARHPERQALTQLRQQLLAGQATLPLLEEVKDTCGHVYTLCTRSYGDNFPNCDK</sequence>
<proteinExistence type="predicted"/>
<dbReference type="HOGENOM" id="CLU_2286870_0_0_0"/>
<reference evidence="1 2" key="1">
    <citation type="journal article" date="2012" name="PLoS ONE">
        <title>Genome sequence and transcriptome analysis of the radioresistant bacterium Deinococcus gobiensis: insights into the extreme environmental adaptations.</title>
        <authorList>
            <person name="Yuan M."/>
            <person name="Chen M."/>
            <person name="Zhang W."/>
            <person name="Lu W."/>
            <person name="Wang J."/>
            <person name="Yang M."/>
            <person name="Zhao P."/>
            <person name="Tang R."/>
            <person name="Li X."/>
            <person name="Hao Y."/>
            <person name="Zhou Z."/>
            <person name="Zhan Y."/>
            <person name="Yu H."/>
            <person name="Teng C."/>
            <person name="Yan Y."/>
            <person name="Ping S."/>
            <person name="Wang Y."/>
            <person name="Lin M."/>
        </authorList>
    </citation>
    <scope>NUCLEOTIDE SEQUENCE [LARGE SCALE GENOMIC DNA]</scope>
    <source>
        <strain evidence="2">DSM 21396 / JCM 16679 / CGMCC 1.7299 / I-0</strain>
        <plasmid evidence="1">P2</plasmid>
    </source>
</reference>
<organism evidence="1 2">
    <name type="scientific">Deinococcus gobiensis (strain DSM 21396 / JCM 16679 / CGMCC 1.7299 / I-0)</name>
    <dbReference type="NCBI Taxonomy" id="745776"/>
    <lineage>
        <taxon>Bacteria</taxon>
        <taxon>Thermotogati</taxon>
        <taxon>Deinococcota</taxon>
        <taxon>Deinococci</taxon>
        <taxon>Deinococcales</taxon>
        <taxon>Deinococcaceae</taxon>
        <taxon>Deinococcus</taxon>
    </lineage>
</organism>
<keyword evidence="1" id="KW-0614">Plasmid</keyword>
<accession>H8H1U5</accession>
<evidence type="ECO:0000313" key="1">
    <source>
        <dbReference type="EMBL" id="AFD27492.1"/>
    </source>
</evidence>
<dbReference type="AlphaFoldDB" id="H8H1U5"/>
<geneLocation type="plasmid" evidence="1 2">
    <name>P2</name>
</geneLocation>
<dbReference type="Proteomes" id="UP000007575">
    <property type="component" value="Plasmid P2"/>
</dbReference>
<dbReference type="KEGG" id="dgo:DGo_PB0223"/>
<evidence type="ECO:0000313" key="2">
    <source>
        <dbReference type="Proteomes" id="UP000007575"/>
    </source>
</evidence>
<dbReference type="EMBL" id="CP002193">
    <property type="protein sequence ID" value="AFD27492.1"/>
    <property type="molecule type" value="Genomic_DNA"/>
</dbReference>
<gene>
    <name evidence="1" type="ordered locus">DGo_PB0223</name>
</gene>
<name>H8H1U5_DEIGI</name>